<dbReference type="SUPFAM" id="SSF64182">
    <property type="entry name" value="DHH phosphoesterases"/>
    <property type="match status" value="1"/>
</dbReference>
<organism evidence="3 4">
    <name type="scientific">Pseudobutyrivibrio xylanivorans</name>
    <dbReference type="NCBI Taxonomy" id="185007"/>
    <lineage>
        <taxon>Bacteria</taxon>
        <taxon>Bacillati</taxon>
        <taxon>Bacillota</taxon>
        <taxon>Clostridia</taxon>
        <taxon>Lachnospirales</taxon>
        <taxon>Lachnospiraceae</taxon>
        <taxon>Pseudobutyrivibrio</taxon>
    </lineage>
</organism>
<dbReference type="AlphaFoldDB" id="A0A6M0LM92"/>
<reference evidence="3 4" key="2">
    <citation type="submission" date="2020-03" db="EMBL/GenBank/DDBJ databases">
        <title>Investigating the evolutionary divergence of the Butyrivibrio group.</title>
        <authorList>
            <person name="Skvortsov T."/>
            <person name="Santos F.G."/>
            <person name="Ting K.S."/>
            <person name="Creevey C.J."/>
        </authorList>
    </citation>
    <scope>NUCLEOTIDE SEQUENCE [LARGE SCALE GENOMIC DNA]</scope>
    <source>
        <strain evidence="3 4">MZ8</strain>
    </source>
</reference>
<gene>
    <name evidence="3" type="ORF">F0Q01_13515</name>
</gene>
<reference evidence="3 4" key="1">
    <citation type="submission" date="2019-09" db="EMBL/GenBank/DDBJ databases">
        <authorList>
            <person name="Pidcock S.E."/>
            <person name="Huws S.A."/>
        </authorList>
    </citation>
    <scope>NUCLEOTIDE SEQUENCE [LARGE SCALE GENOMIC DNA]</scope>
    <source>
        <strain evidence="3 4">MZ8</strain>
    </source>
</reference>
<dbReference type="EMBL" id="VTVE01000006">
    <property type="protein sequence ID" value="NEX02897.1"/>
    <property type="molecule type" value="Genomic_DNA"/>
</dbReference>
<feature type="domain" description="DDH" evidence="1">
    <location>
        <begin position="38"/>
        <end position="192"/>
    </location>
</feature>
<comment type="caution">
    <text evidence="3">The sequence shown here is derived from an EMBL/GenBank/DDBJ whole genome shotgun (WGS) entry which is preliminary data.</text>
</comment>
<dbReference type="Pfam" id="PF01368">
    <property type="entry name" value="DHH"/>
    <property type="match status" value="1"/>
</dbReference>
<dbReference type="Gene3D" id="3.10.310.30">
    <property type="match status" value="1"/>
</dbReference>
<evidence type="ECO:0000259" key="2">
    <source>
        <dbReference type="Pfam" id="PF02272"/>
    </source>
</evidence>
<name>A0A6M0LM92_PSEXY</name>
<proteinExistence type="predicted"/>
<dbReference type="PANTHER" id="PTHR47618">
    <property type="entry name" value="BIFUNCTIONAL OLIGORIBONUCLEASE AND PAP PHOSPHATASE NRNA"/>
    <property type="match status" value="1"/>
</dbReference>
<dbReference type="Pfam" id="PF02272">
    <property type="entry name" value="DHHA1"/>
    <property type="match status" value="1"/>
</dbReference>
<protein>
    <submittedName>
        <fullName evidence="3">Recombinase RecJ</fullName>
    </submittedName>
</protein>
<dbReference type="Gene3D" id="3.90.1640.10">
    <property type="entry name" value="inorganic pyrophosphatase (n-terminal core)"/>
    <property type="match status" value="1"/>
</dbReference>
<feature type="domain" description="DHHA1" evidence="2">
    <location>
        <begin position="258"/>
        <end position="338"/>
    </location>
</feature>
<dbReference type="GO" id="GO:0003676">
    <property type="term" value="F:nucleic acid binding"/>
    <property type="evidence" value="ECO:0007669"/>
    <property type="project" value="InterPro"/>
</dbReference>
<evidence type="ECO:0000313" key="3">
    <source>
        <dbReference type="EMBL" id="NEX02897.1"/>
    </source>
</evidence>
<dbReference type="InterPro" id="IPR003156">
    <property type="entry name" value="DHHA1_dom"/>
</dbReference>
<evidence type="ECO:0000313" key="4">
    <source>
        <dbReference type="Proteomes" id="UP000473091"/>
    </source>
</evidence>
<dbReference type="PANTHER" id="PTHR47618:SF1">
    <property type="entry name" value="BIFUNCTIONAL OLIGORIBONUCLEASE AND PAP PHOSPHATASE NRNA"/>
    <property type="match status" value="1"/>
</dbReference>
<evidence type="ECO:0000259" key="1">
    <source>
        <dbReference type="Pfam" id="PF01368"/>
    </source>
</evidence>
<dbReference type="InterPro" id="IPR001667">
    <property type="entry name" value="DDH_dom"/>
</dbReference>
<sequence>MESGEIQAPFFPAFVLYFQHEKNYNNFMRLSQLLEFENIIVQCHNNPDADALASGYAVVKYLKSKGKNVRFIYGGNFEISKSNLKLMVSDLSIKVHYVRYQEQLNELLNIEKDILPDVIVTVDSQYGEGNIQKFEAKNIAIIDHHQVSRVLPELSEVRSYQASCATVVWDMLRQEEFPVNDDILLATALYYGLMTDSNNFSEVHHPLDMDMRDELKYSVSIITKFKNSNISQDELRIAGIALLGSEYYRDYHYTIVKTDPCDPNVLGIISDMLLEVEDVDCCLVYSIHEGGIKISVRSCVREVKADELAKFICNGVGDGGGHRVKAGGSIRRALLELQEMDYAAPTIQQFFRSRMHSYFRNTEIIYADSYKADTSSMQSYRKKRIKVGYVKATDVVPAGTRSIIRTLEGDVDMPVTDDTVIAIGIQGEIYPMKWDDFIKKYEPTSEPYNYPGEYAPTIKAVETGDSENLLPFAHSCISLGTGEIYAKEIKIRTKVFTRWDPDSYYLGKPGDFMAVSKTDTSDVYIIERDIFSKTYEIIE</sequence>
<dbReference type="Proteomes" id="UP000473091">
    <property type="component" value="Unassembled WGS sequence"/>
</dbReference>
<accession>A0A6M0LM92</accession>
<dbReference type="InterPro" id="IPR051319">
    <property type="entry name" value="Oligoribo/pAp-PDE_c-di-AMP_PDE"/>
</dbReference>
<dbReference type="InterPro" id="IPR038763">
    <property type="entry name" value="DHH_sf"/>
</dbReference>